<dbReference type="InterPro" id="IPR035901">
    <property type="entry name" value="GIY-YIG_endonuc_sf"/>
</dbReference>
<dbReference type="STRING" id="574375.AZF08_25820"/>
<dbReference type="Gene3D" id="3.40.1440.10">
    <property type="entry name" value="GIY-YIG endonuclease"/>
    <property type="match status" value="1"/>
</dbReference>
<dbReference type="EMBL" id="JOTM01000041">
    <property type="protein sequence ID" value="KEK22077.1"/>
    <property type="molecule type" value="Genomic_DNA"/>
</dbReference>
<organism evidence="3 4">
    <name type="scientific">Bacillus gaemokensis</name>
    <dbReference type="NCBI Taxonomy" id="574375"/>
    <lineage>
        <taxon>Bacteria</taxon>
        <taxon>Bacillati</taxon>
        <taxon>Bacillota</taxon>
        <taxon>Bacilli</taxon>
        <taxon>Bacillales</taxon>
        <taxon>Bacillaceae</taxon>
        <taxon>Bacillus</taxon>
        <taxon>Bacillus cereus group</taxon>
    </lineage>
</organism>
<evidence type="ECO:0000256" key="1">
    <source>
        <dbReference type="ARBA" id="ARBA00007435"/>
    </source>
</evidence>
<dbReference type="RefSeq" id="WP_033678158.1">
    <property type="nucleotide sequence ID" value="NZ_JOTM01000041.1"/>
</dbReference>
<dbReference type="AlphaFoldDB" id="A0A073K6J7"/>
<comment type="caution">
    <text evidence="3">The sequence shown here is derived from an EMBL/GenBank/DDBJ whole genome shotgun (WGS) entry which is preliminary data.</text>
</comment>
<evidence type="ECO:0000313" key="4">
    <source>
        <dbReference type="Proteomes" id="UP000027778"/>
    </source>
</evidence>
<dbReference type="PANTHER" id="PTHR34477">
    <property type="entry name" value="UPF0213 PROTEIN YHBQ"/>
    <property type="match status" value="1"/>
</dbReference>
<feature type="domain" description="GIY-YIG" evidence="2">
    <location>
        <begin position="4"/>
        <end position="79"/>
    </location>
</feature>
<protein>
    <recommendedName>
        <fullName evidence="2">GIY-YIG domain-containing protein</fullName>
    </recommendedName>
</protein>
<dbReference type="InterPro" id="IPR000305">
    <property type="entry name" value="GIY-YIG_endonuc"/>
</dbReference>
<comment type="similarity">
    <text evidence="1">Belongs to the UPF0213 family.</text>
</comment>
<evidence type="ECO:0000259" key="2">
    <source>
        <dbReference type="PROSITE" id="PS50164"/>
    </source>
</evidence>
<dbReference type="SUPFAM" id="SSF82771">
    <property type="entry name" value="GIY-YIG endonuclease"/>
    <property type="match status" value="1"/>
</dbReference>
<evidence type="ECO:0000313" key="3">
    <source>
        <dbReference type="EMBL" id="KEK22077.1"/>
    </source>
</evidence>
<dbReference type="PROSITE" id="PS50164">
    <property type="entry name" value="GIY_YIG"/>
    <property type="match status" value="1"/>
</dbReference>
<dbReference type="Proteomes" id="UP000027778">
    <property type="component" value="Unassembled WGS sequence"/>
</dbReference>
<dbReference type="eggNOG" id="COG2827">
    <property type="taxonomic scope" value="Bacteria"/>
</dbReference>
<gene>
    <name evidence="3" type="ORF">BAGA_22205</name>
</gene>
<reference evidence="3 4" key="1">
    <citation type="submission" date="2014-06" db="EMBL/GenBank/DDBJ databases">
        <title>Draft genome sequence of Bacillus gaemokensis JCM 15801 (MCCC 1A00707).</title>
        <authorList>
            <person name="Lai Q."/>
            <person name="Liu Y."/>
            <person name="Shao Z."/>
        </authorList>
    </citation>
    <scope>NUCLEOTIDE SEQUENCE [LARGE SCALE GENOMIC DNA]</scope>
    <source>
        <strain evidence="3 4">JCM 15801</strain>
    </source>
</reference>
<sequence length="96" mass="11637">MEKNKHYFYVVECSDRSYYAGYTNHIEKRIQTHNNGKGARYTRARLPVVLKYLEVHEDKRTAMQAEYHFKQLKRKEKEEYMQKGERYVAAKKLSTK</sequence>
<dbReference type="PANTHER" id="PTHR34477:SF1">
    <property type="entry name" value="UPF0213 PROTEIN YHBQ"/>
    <property type="match status" value="1"/>
</dbReference>
<dbReference type="CDD" id="cd10456">
    <property type="entry name" value="GIY-YIG_UPF0213"/>
    <property type="match status" value="1"/>
</dbReference>
<name>A0A073K6J7_9BACI</name>
<keyword evidence="4" id="KW-1185">Reference proteome</keyword>
<dbReference type="OrthoDB" id="9807770at2"/>
<dbReference type="InterPro" id="IPR050190">
    <property type="entry name" value="UPF0213_domain"/>
</dbReference>
<proteinExistence type="inferred from homology"/>
<accession>A0A073K6J7</accession>
<dbReference type="Pfam" id="PF01541">
    <property type="entry name" value="GIY-YIG"/>
    <property type="match status" value="1"/>
</dbReference>